<evidence type="ECO:0000313" key="2">
    <source>
        <dbReference type="EMBL" id="MBA0594876.1"/>
    </source>
</evidence>
<reference evidence="2 3" key="1">
    <citation type="journal article" date="2019" name="Genome Biol. Evol.">
        <title>Insights into the evolution of the New World diploid cottons (Gossypium, subgenus Houzingenia) based on genome sequencing.</title>
        <authorList>
            <person name="Grover C.E."/>
            <person name="Arick M.A. 2nd"/>
            <person name="Thrash A."/>
            <person name="Conover J.L."/>
            <person name="Sanders W.S."/>
            <person name="Peterson D.G."/>
            <person name="Frelichowski J.E."/>
            <person name="Scheffler J.A."/>
            <person name="Scheffler B.E."/>
            <person name="Wendel J.F."/>
        </authorList>
    </citation>
    <scope>NUCLEOTIDE SEQUENCE [LARGE SCALE GENOMIC DNA]</scope>
    <source>
        <strain evidence="2">8</strain>
        <tissue evidence="2">Leaf</tissue>
    </source>
</reference>
<proteinExistence type="predicted"/>
<dbReference type="Gene3D" id="1.25.40.470">
    <property type="match status" value="1"/>
</dbReference>
<protein>
    <recommendedName>
        <fullName evidence="4">Coatomer WD associated region domain-containing protein</fullName>
    </recommendedName>
</protein>
<dbReference type="AlphaFoldDB" id="A0A7J8Q0M4"/>
<organism evidence="2 3">
    <name type="scientific">Gossypium raimondii</name>
    <name type="common">Peruvian cotton</name>
    <name type="synonym">Gossypium klotzschianum subsp. raimondii</name>
    <dbReference type="NCBI Taxonomy" id="29730"/>
    <lineage>
        <taxon>Eukaryota</taxon>
        <taxon>Viridiplantae</taxon>
        <taxon>Streptophyta</taxon>
        <taxon>Embryophyta</taxon>
        <taxon>Tracheophyta</taxon>
        <taxon>Spermatophyta</taxon>
        <taxon>Magnoliopsida</taxon>
        <taxon>eudicotyledons</taxon>
        <taxon>Gunneridae</taxon>
        <taxon>Pentapetalae</taxon>
        <taxon>rosids</taxon>
        <taxon>malvids</taxon>
        <taxon>Malvales</taxon>
        <taxon>Malvaceae</taxon>
        <taxon>Malvoideae</taxon>
        <taxon>Gossypium</taxon>
    </lineage>
</organism>
<dbReference type="EMBL" id="JABEZZ010000009">
    <property type="protein sequence ID" value="MBA0594876.1"/>
    <property type="molecule type" value="Genomic_DNA"/>
</dbReference>
<sequence>MLLYLWILKYSVYSNRIPEAALMARSYLPSKVSEIVAIWRRDLNKVNPKAAESLADPREYPNLFEDWELALSVESKVAETRGVYPLAADYLNHADRSKMTLLEAFRNMQIDDEEPLVNGVLDYEAGEPNGHGLNSEEQNGEDGSQEEPVVVDADSNDGAVLVNGNEPEEEWGTNTEGTPAYTRSLGFMKTFSLSSIQHVLNDVPVEMGKENESRILSCELIYGDRKGEKEDEELSAFALKLKDASMAVLTFVGGNIIVGYAYSS</sequence>
<gene>
    <name evidence="2" type="ORF">Gorai_011765</name>
</gene>
<comment type="caution">
    <text evidence="2">The sequence shown here is derived from an EMBL/GenBank/DDBJ whole genome shotgun (WGS) entry which is preliminary data.</text>
</comment>
<evidence type="ECO:0008006" key="4">
    <source>
        <dbReference type="Google" id="ProtNLM"/>
    </source>
</evidence>
<evidence type="ECO:0000313" key="3">
    <source>
        <dbReference type="Proteomes" id="UP000593578"/>
    </source>
</evidence>
<dbReference type="Proteomes" id="UP000593578">
    <property type="component" value="Unassembled WGS sequence"/>
</dbReference>
<accession>A0A7J8Q0M4</accession>
<name>A0A7J8Q0M4_GOSRA</name>
<feature type="region of interest" description="Disordered" evidence="1">
    <location>
        <begin position="123"/>
        <end position="178"/>
    </location>
</feature>
<feature type="non-terminal residue" evidence="2">
    <location>
        <position position="1"/>
    </location>
</feature>
<evidence type="ECO:0000256" key="1">
    <source>
        <dbReference type="SAM" id="MobiDB-lite"/>
    </source>
</evidence>